<dbReference type="Gene3D" id="3.50.30.50">
    <property type="entry name" value="Putative cyclase"/>
    <property type="match status" value="1"/>
</dbReference>
<dbReference type="Proteomes" id="UP000002294">
    <property type="component" value="Chromosome"/>
</dbReference>
<dbReference type="PANTHER" id="PTHR43564:SF2">
    <property type="entry name" value="BLR6059 PROTEIN"/>
    <property type="match status" value="1"/>
</dbReference>
<dbReference type="Pfam" id="PF04199">
    <property type="entry name" value="Cyclase"/>
    <property type="match status" value="1"/>
</dbReference>
<dbReference type="InterPro" id="IPR007325">
    <property type="entry name" value="KFase/CYL"/>
</dbReference>
<dbReference type="SUPFAM" id="SSF102198">
    <property type="entry name" value="Putative cyclase"/>
    <property type="match status" value="1"/>
</dbReference>
<accession>C7RDL6</accession>
<dbReference type="AlphaFoldDB" id="C7RDL6"/>
<dbReference type="GO" id="GO:0004061">
    <property type="term" value="F:arylformamidase activity"/>
    <property type="evidence" value="ECO:0007669"/>
    <property type="project" value="InterPro"/>
</dbReference>
<dbReference type="KEGG" id="apr:Apre_1255"/>
<organism evidence="1 2">
    <name type="scientific">Anaerococcus prevotii (strain ATCC 9321 / DSM 20548 / JCM 6508 / NCTC 11806 / PC1)</name>
    <name type="common">Peptostreptococcus prevotii</name>
    <name type="synonym">Peptococcus prevotii</name>
    <dbReference type="NCBI Taxonomy" id="525919"/>
    <lineage>
        <taxon>Bacteria</taxon>
        <taxon>Bacillati</taxon>
        <taxon>Bacillota</taxon>
        <taxon>Tissierellia</taxon>
        <taxon>Tissierellales</taxon>
        <taxon>Peptoniphilaceae</taxon>
        <taxon>Anaerococcus</taxon>
    </lineage>
</organism>
<evidence type="ECO:0000313" key="2">
    <source>
        <dbReference type="Proteomes" id="UP000002294"/>
    </source>
</evidence>
<protein>
    <submittedName>
        <fullName evidence="1">Cyclase family protein</fullName>
    </submittedName>
</protein>
<dbReference type="OrthoDB" id="9796085at2"/>
<dbReference type="EMBL" id="CP001708">
    <property type="protein sequence ID" value="ACV29279.1"/>
    <property type="molecule type" value="Genomic_DNA"/>
</dbReference>
<dbReference type="InterPro" id="IPR037175">
    <property type="entry name" value="KFase_sf"/>
</dbReference>
<gene>
    <name evidence="1" type="ordered locus">Apre_1255</name>
</gene>
<proteinExistence type="predicted"/>
<reference evidence="1 2" key="1">
    <citation type="journal article" date="2009" name="Stand. Genomic Sci.">
        <title>Complete genome sequence of Anaerococcus prevotii type strain (PC1).</title>
        <authorList>
            <person name="Labutti K."/>
            <person name="Pukall R."/>
            <person name="Steenblock K."/>
            <person name="Glavina Del Rio T."/>
            <person name="Tice H."/>
            <person name="Copeland A."/>
            <person name="Cheng J.F."/>
            <person name="Lucas S."/>
            <person name="Chen F."/>
            <person name="Nolan M."/>
            <person name="Bruce D."/>
            <person name="Goodwin L."/>
            <person name="Pitluck S."/>
            <person name="Ivanova N."/>
            <person name="Mavromatis K."/>
            <person name="Ovchinnikova G."/>
            <person name="Pati A."/>
            <person name="Chen A."/>
            <person name="Palaniappan K."/>
            <person name="Land M."/>
            <person name="Hauser L."/>
            <person name="Chang Y.J."/>
            <person name="Jeffries C.D."/>
            <person name="Chain P."/>
            <person name="Saunders E."/>
            <person name="Brettin T."/>
            <person name="Detter J.C."/>
            <person name="Han C."/>
            <person name="Goker M."/>
            <person name="Bristow J."/>
            <person name="Eisen J.A."/>
            <person name="Markowitz V."/>
            <person name="Hugenholtz P."/>
            <person name="Kyrpides N.C."/>
            <person name="Klenk H.P."/>
            <person name="Lapidus A."/>
        </authorList>
    </citation>
    <scope>NUCLEOTIDE SEQUENCE [LARGE SCALE GENOMIC DNA]</scope>
    <source>
        <strain evidence="2">ATCC 9321 / DSM 20548 / JCM 6508 / NCTC 11806 / PC1</strain>
    </source>
</reference>
<sequence>MTDPSKLLKELKDKKWISLSHVVTSNIPHFEAFNPLRTKDIATIDEDGFWGNEITIGSQYGTHIDAPNHFAKGTRTLLQIPFAERCLPLYVIDISNKVEKNPDYEITKEDILEFEEENGKIKAKSFVALRTDWSKKFGDKDAFINKDDKGIEHTPGWSLEALKFLHEERDVTAIGHETLNTDSGLKLYENKALEAEYYWLSQDKYQVEVLTNLDKLPQTGAIITISYPQISGISGFSAEVNAIY</sequence>
<dbReference type="eggNOG" id="COG1878">
    <property type="taxonomic scope" value="Bacteria"/>
</dbReference>
<name>C7RDL6_ANAPD</name>
<dbReference type="GO" id="GO:0019441">
    <property type="term" value="P:L-tryptophan catabolic process to kynurenine"/>
    <property type="evidence" value="ECO:0007669"/>
    <property type="project" value="InterPro"/>
</dbReference>
<dbReference type="RefSeq" id="WP_015778178.1">
    <property type="nucleotide sequence ID" value="NC_013171.1"/>
</dbReference>
<evidence type="ECO:0000313" key="1">
    <source>
        <dbReference type="EMBL" id="ACV29279.1"/>
    </source>
</evidence>
<keyword evidence="2" id="KW-1185">Reference proteome</keyword>
<dbReference type="HOGENOM" id="CLU_030671_2_2_9"/>
<dbReference type="PANTHER" id="PTHR43564">
    <property type="entry name" value="KYNURENINE FORMAMIDASE-LIKE PROTEIN"/>
    <property type="match status" value="1"/>
</dbReference>